<dbReference type="InterPro" id="IPR008854">
    <property type="entry name" value="TPMT"/>
</dbReference>
<dbReference type="PANTHER" id="PTHR32183">
    <property type="match status" value="1"/>
</dbReference>
<dbReference type="SUPFAM" id="SSF53335">
    <property type="entry name" value="S-adenosyl-L-methionine-dependent methyltransferases"/>
    <property type="match status" value="1"/>
</dbReference>
<dbReference type="PROSITE" id="PS51585">
    <property type="entry name" value="SAM_MT_TPMT"/>
    <property type="match status" value="1"/>
</dbReference>
<organism evidence="6 7">
    <name type="scientific">Cytospora paraplurivora</name>
    <dbReference type="NCBI Taxonomy" id="2898453"/>
    <lineage>
        <taxon>Eukaryota</taxon>
        <taxon>Fungi</taxon>
        <taxon>Dikarya</taxon>
        <taxon>Ascomycota</taxon>
        <taxon>Pezizomycotina</taxon>
        <taxon>Sordariomycetes</taxon>
        <taxon>Sordariomycetidae</taxon>
        <taxon>Diaporthales</taxon>
        <taxon>Cytosporaceae</taxon>
        <taxon>Cytospora</taxon>
    </lineage>
</organism>
<feature type="compositionally biased region" description="Basic residues" evidence="5">
    <location>
        <begin position="453"/>
        <end position="462"/>
    </location>
</feature>
<evidence type="ECO:0008006" key="8">
    <source>
        <dbReference type="Google" id="ProtNLM"/>
    </source>
</evidence>
<dbReference type="AlphaFoldDB" id="A0AAN9U5M7"/>
<feature type="compositionally biased region" description="Basic and acidic residues" evidence="5">
    <location>
        <begin position="402"/>
        <end position="424"/>
    </location>
</feature>
<dbReference type="Proteomes" id="UP001320245">
    <property type="component" value="Unassembled WGS sequence"/>
</dbReference>
<evidence type="ECO:0000256" key="3">
    <source>
        <dbReference type="ARBA" id="ARBA00022679"/>
    </source>
</evidence>
<dbReference type="GO" id="GO:0032259">
    <property type="term" value="P:methylation"/>
    <property type="evidence" value="ECO:0007669"/>
    <property type="project" value="UniProtKB-KW"/>
</dbReference>
<keyword evidence="7" id="KW-1185">Reference proteome</keyword>
<dbReference type="GO" id="GO:0008757">
    <property type="term" value="F:S-adenosylmethionine-dependent methyltransferase activity"/>
    <property type="evidence" value="ECO:0007669"/>
    <property type="project" value="InterPro"/>
</dbReference>
<reference evidence="6 7" key="1">
    <citation type="journal article" date="2023" name="PLoS ONE">
        <title>Cytospora paraplurivora sp. nov. isolated from orchards with fruit tree decline syndrome in Ontario, Canada.</title>
        <authorList>
            <person name="Ilyukhin E."/>
            <person name="Nguyen H.D.T."/>
            <person name="Castle A.J."/>
            <person name="Ellouze W."/>
        </authorList>
    </citation>
    <scope>NUCLEOTIDE SEQUENCE [LARGE SCALE GENOMIC DNA]</scope>
    <source>
        <strain evidence="6 7">FDS-564</strain>
    </source>
</reference>
<evidence type="ECO:0000313" key="7">
    <source>
        <dbReference type="Proteomes" id="UP001320245"/>
    </source>
</evidence>
<sequence>MATGDFITYFQPDPTDVWDLKEVFEGTEIEHHAALWNALWKEGMTNWDRGGPSMALYEAILEYPELFNGRHPDLTQLKDFVGHGFGREACSGAKPGGRKKALVPACGRGYDAALLAFVFGYDVYALDISIEALSEARAYLGDLKNAFRGTSNGPPDFPFWVENRIAARGDIELFWGDFFDDAWMEGRKDMKGMKFDLIFDYTVSSLENLVYTWTTQVSRADQIPKFFCAIPPTARAKWAAKMQQHLARPSGRLVCLEFPTGRHLKDGGPPHSAAFWFYQLHLANPGNEEVIKYELKKDFKHPSTGENLKYTQEQYYTINMNAGNPYGDGLAMLARFKPKQTHKEGQREDGKFGRDWVSIWGPSLGHPPWGPSTNAQDEVIKTAGDDYQWDDIYSADAGVPSEKQKPEVKRIRVKLKDPDTKEVQFADEMAAGDSRRGTSASVSSDNGEPWSGRLRRGPRRKYASSPPKS</sequence>
<evidence type="ECO:0000256" key="4">
    <source>
        <dbReference type="ARBA" id="ARBA00022691"/>
    </source>
</evidence>
<evidence type="ECO:0000256" key="5">
    <source>
        <dbReference type="SAM" id="MobiDB-lite"/>
    </source>
</evidence>
<dbReference type="InterPro" id="IPR029063">
    <property type="entry name" value="SAM-dependent_MTases_sf"/>
</dbReference>
<keyword evidence="1" id="KW-0597">Phosphoprotein</keyword>
<name>A0AAN9U5M7_9PEZI</name>
<accession>A0AAN9U5M7</accession>
<evidence type="ECO:0000256" key="1">
    <source>
        <dbReference type="ARBA" id="ARBA00022553"/>
    </source>
</evidence>
<comment type="caution">
    <text evidence="6">The sequence shown here is derived from an EMBL/GenBank/DDBJ whole genome shotgun (WGS) entry which is preliminary data.</text>
</comment>
<gene>
    <name evidence="6" type="ORF">SLS53_006295</name>
</gene>
<keyword evidence="2" id="KW-0489">Methyltransferase</keyword>
<feature type="compositionally biased region" description="Polar residues" evidence="5">
    <location>
        <begin position="437"/>
        <end position="446"/>
    </location>
</feature>
<feature type="region of interest" description="Disordered" evidence="5">
    <location>
        <begin position="395"/>
        <end position="469"/>
    </location>
</feature>
<dbReference type="Gene3D" id="3.40.50.150">
    <property type="entry name" value="Vaccinia Virus protein VP39"/>
    <property type="match status" value="2"/>
</dbReference>
<evidence type="ECO:0000313" key="6">
    <source>
        <dbReference type="EMBL" id="KAK7737917.1"/>
    </source>
</evidence>
<evidence type="ECO:0000256" key="2">
    <source>
        <dbReference type="ARBA" id="ARBA00022603"/>
    </source>
</evidence>
<dbReference type="PANTHER" id="PTHR32183:SF6">
    <property type="entry name" value="CYSTEINE SULFINATE DESULFINASE_CYSTEINE DESULFURASE AND RELATED ENZYMES"/>
    <property type="match status" value="1"/>
</dbReference>
<dbReference type="EMBL" id="JAJSPL020000027">
    <property type="protein sequence ID" value="KAK7737917.1"/>
    <property type="molecule type" value="Genomic_DNA"/>
</dbReference>
<keyword evidence="4" id="KW-0949">S-adenosyl-L-methionine</keyword>
<proteinExistence type="predicted"/>
<protein>
    <recommendedName>
        <fullName evidence="8">S-adenosyl-L-methionine-dependent methyltransferase</fullName>
    </recommendedName>
</protein>
<keyword evidence="3" id="KW-0808">Transferase</keyword>